<evidence type="ECO:0000256" key="6">
    <source>
        <dbReference type="ARBA" id="ARBA00023150"/>
    </source>
</evidence>
<proteinExistence type="inferred from homology"/>
<dbReference type="InterPro" id="IPR005111">
    <property type="entry name" value="MoeA_C_domain_IV"/>
</dbReference>
<dbReference type="GO" id="GO:0006777">
    <property type="term" value="P:Mo-molybdopterin cofactor biosynthetic process"/>
    <property type="evidence" value="ECO:0007669"/>
    <property type="project" value="UniProtKB-UniRule"/>
</dbReference>
<dbReference type="EMBL" id="FNQJ01000001">
    <property type="protein sequence ID" value="SDZ73171.1"/>
    <property type="molecule type" value="Genomic_DNA"/>
</dbReference>
<evidence type="ECO:0000313" key="11">
    <source>
        <dbReference type="EMBL" id="SDZ73171.1"/>
    </source>
</evidence>
<keyword evidence="9" id="KW-0812">Transmembrane</keyword>
<dbReference type="Gene3D" id="2.170.190.11">
    <property type="entry name" value="Molybdopterin biosynthesis moea protein, domain 3"/>
    <property type="match status" value="1"/>
</dbReference>
<evidence type="ECO:0000259" key="10">
    <source>
        <dbReference type="SMART" id="SM00852"/>
    </source>
</evidence>
<dbReference type="InterPro" id="IPR038987">
    <property type="entry name" value="MoeA-like"/>
</dbReference>
<comment type="catalytic activity">
    <reaction evidence="7">
        <text>adenylyl-molybdopterin + molybdate = Mo-molybdopterin + AMP + H(+)</text>
        <dbReference type="Rhea" id="RHEA:35047"/>
        <dbReference type="ChEBI" id="CHEBI:15378"/>
        <dbReference type="ChEBI" id="CHEBI:36264"/>
        <dbReference type="ChEBI" id="CHEBI:62727"/>
        <dbReference type="ChEBI" id="CHEBI:71302"/>
        <dbReference type="ChEBI" id="CHEBI:456215"/>
        <dbReference type="EC" id="2.10.1.1"/>
    </reaction>
</comment>
<dbReference type="InterPro" id="IPR036688">
    <property type="entry name" value="MoeA_C_domain_IV_sf"/>
</dbReference>
<dbReference type="InterPro" id="IPR036135">
    <property type="entry name" value="MoeA_linker/N_sf"/>
</dbReference>
<dbReference type="EC" id="2.10.1.1" evidence="4 8"/>
<dbReference type="InterPro" id="IPR036425">
    <property type="entry name" value="MoaB/Mog-like_dom_sf"/>
</dbReference>
<sequence>MKTIAQIAAELQGYDPQALSADQVSAFLEQLVQPVTATEEIGIFEALGRVLARDVVSPLSVPPHDNSAMDGYAFAGAQLVAGQPLTLRVVGTALAGKAWTGTVGAGECLKIMTGAIMPPGLDTVVPQEFTTAADGDHITIAANVLRLGDNRRFKGEDLMEGGVALSKGALLAPAALGLVASLGLKTVAVYRRLRVAYFSTGDEILSLGEPPREGAVYDSNRYTVFGLLTRLGVEVIDLGVVPDTPALLEAAFRDAAQRADAIITSGGVSVGEADHTRTMMKQLGDVAFWRIAMRPGRPMAVGRIASAGFQKKEASSADAESTDSYQNDTGKAATGAVLFGLPGNPVAVMVTFLAFVRPALLRMMGSTRPAPPLLRAVSTEVLRKKAGRTEYQRGTVTTAADGTLQVCTTGNQGSGVLSSMVQANGLIVLHHGQGNVAVGDTVDVMMFDGVI</sequence>
<comment type="cofactor">
    <cofactor evidence="8">
        <name>Mg(2+)</name>
        <dbReference type="ChEBI" id="CHEBI:18420"/>
    </cofactor>
</comment>
<name>A0A1H3VES1_9BURK</name>
<evidence type="ECO:0000256" key="5">
    <source>
        <dbReference type="ARBA" id="ARBA00021108"/>
    </source>
</evidence>
<keyword evidence="9" id="KW-1133">Transmembrane helix</keyword>
<dbReference type="GO" id="GO:0061599">
    <property type="term" value="F:molybdopterin molybdotransferase activity"/>
    <property type="evidence" value="ECO:0007669"/>
    <property type="project" value="UniProtKB-UniRule"/>
</dbReference>
<comment type="pathway">
    <text evidence="2 8">Cofactor biosynthesis; molybdopterin biosynthesis.</text>
</comment>
<dbReference type="SUPFAM" id="SSF63867">
    <property type="entry name" value="MoeA C-terminal domain-like"/>
    <property type="match status" value="1"/>
</dbReference>
<dbReference type="GO" id="GO:0046872">
    <property type="term" value="F:metal ion binding"/>
    <property type="evidence" value="ECO:0007669"/>
    <property type="project" value="UniProtKB-UniRule"/>
</dbReference>
<dbReference type="Proteomes" id="UP000199002">
    <property type="component" value="Unassembled WGS sequence"/>
</dbReference>
<evidence type="ECO:0000256" key="4">
    <source>
        <dbReference type="ARBA" id="ARBA00013269"/>
    </source>
</evidence>
<keyword evidence="9" id="KW-0472">Membrane</keyword>
<dbReference type="GO" id="GO:0005829">
    <property type="term" value="C:cytosol"/>
    <property type="evidence" value="ECO:0007669"/>
    <property type="project" value="TreeGrafter"/>
</dbReference>
<dbReference type="CDD" id="cd00887">
    <property type="entry name" value="MoeA"/>
    <property type="match status" value="1"/>
</dbReference>
<evidence type="ECO:0000256" key="8">
    <source>
        <dbReference type="RuleBase" id="RU365090"/>
    </source>
</evidence>
<evidence type="ECO:0000256" key="3">
    <source>
        <dbReference type="ARBA" id="ARBA00010763"/>
    </source>
</evidence>
<comment type="function">
    <text evidence="1 8">Catalyzes the insertion of molybdate into adenylated molybdopterin with the concomitant release of AMP.</text>
</comment>
<keyword evidence="6 8" id="KW-0501">Molybdenum cofactor biosynthesis</keyword>
<keyword evidence="12" id="KW-1185">Reference proteome</keyword>
<dbReference type="Gene3D" id="3.90.105.10">
    <property type="entry name" value="Molybdopterin biosynthesis moea protein, domain 2"/>
    <property type="match status" value="1"/>
</dbReference>
<keyword evidence="8" id="KW-0479">Metal-binding</keyword>
<evidence type="ECO:0000256" key="9">
    <source>
        <dbReference type="SAM" id="Phobius"/>
    </source>
</evidence>
<dbReference type="SUPFAM" id="SSF63882">
    <property type="entry name" value="MoeA N-terminal region -like"/>
    <property type="match status" value="1"/>
</dbReference>
<dbReference type="Pfam" id="PF03454">
    <property type="entry name" value="MoeA_C"/>
    <property type="match status" value="1"/>
</dbReference>
<evidence type="ECO:0000256" key="1">
    <source>
        <dbReference type="ARBA" id="ARBA00002901"/>
    </source>
</evidence>
<reference evidence="12" key="1">
    <citation type="submission" date="2016-10" db="EMBL/GenBank/DDBJ databases">
        <authorList>
            <person name="Varghese N."/>
            <person name="Submissions S."/>
        </authorList>
    </citation>
    <scope>NUCLEOTIDE SEQUENCE [LARGE SCALE GENOMIC DNA]</scope>
    <source>
        <strain evidence="12">DSM 25157</strain>
    </source>
</reference>
<dbReference type="Pfam" id="PF03453">
    <property type="entry name" value="MoeA_N"/>
    <property type="match status" value="1"/>
</dbReference>
<evidence type="ECO:0000256" key="7">
    <source>
        <dbReference type="ARBA" id="ARBA00047317"/>
    </source>
</evidence>
<gene>
    <name evidence="11" type="ORF">SAMN05421875_10173</name>
</gene>
<dbReference type="NCBIfam" id="TIGR00177">
    <property type="entry name" value="molyb_syn"/>
    <property type="match status" value="1"/>
</dbReference>
<dbReference type="InterPro" id="IPR001453">
    <property type="entry name" value="MoaB/Mog_dom"/>
</dbReference>
<dbReference type="RefSeq" id="WP_092696517.1">
    <property type="nucleotide sequence ID" value="NZ_CAXIQW010000046.1"/>
</dbReference>
<dbReference type="UniPathway" id="UPA00344"/>
<organism evidence="11 12">
    <name type="scientific">Acidovorax soli</name>
    <dbReference type="NCBI Taxonomy" id="592050"/>
    <lineage>
        <taxon>Bacteria</taxon>
        <taxon>Pseudomonadati</taxon>
        <taxon>Pseudomonadota</taxon>
        <taxon>Betaproteobacteria</taxon>
        <taxon>Burkholderiales</taxon>
        <taxon>Comamonadaceae</taxon>
        <taxon>Acidovorax</taxon>
    </lineage>
</organism>
<comment type="similarity">
    <text evidence="3 8">Belongs to the MoeA family.</text>
</comment>
<dbReference type="AlphaFoldDB" id="A0A1H3VES1"/>
<protein>
    <recommendedName>
        <fullName evidence="5 8">Molybdopterin molybdenumtransferase</fullName>
        <ecNumber evidence="4 8">2.10.1.1</ecNumber>
    </recommendedName>
</protein>
<dbReference type="Gene3D" id="2.40.340.10">
    <property type="entry name" value="MoeA, C-terminal, domain IV"/>
    <property type="match status" value="1"/>
</dbReference>
<evidence type="ECO:0000313" key="12">
    <source>
        <dbReference type="Proteomes" id="UP000199002"/>
    </source>
</evidence>
<feature type="transmembrane region" description="Helical" evidence="9">
    <location>
        <begin position="336"/>
        <end position="356"/>
    </location>
</feature>
<keyword evidence="8" id="KW-0460">Magnesium</keyword>
<dbReference type="Gene3D" id="3.40.980.10">
    <property type="entry name" value="MoaB/Mog-like domain"/>
    <property type="match status" value="1"/>
</dbReference>
<dbReference type="Pfam" id="PF00994">
    <property type="entry name" value="MoCF_biosynth"/>
    <property type="match status" value="1"/>
</dbReference>
<keyword evidence="8 11" id="KW-0808">Transferase</keyword>
<dbReference type="SMART" id="SM00852">
    <property type="entry name" value="MoCF_biosynth"/>
    <property type="match status" value="1"/>
</dbReference>
<dbReference type="GeneID" id="34234732"/>
<dbReference type="InterPro" id="IPR005110">
    <property type="entry name" value="MoeA_linker/N"/>
</dbReference>
<feature type="domain" description="MoaB/Mog" evidence="10">
    <location>
        <begin position="196"/>
        <end position="362"/>
    </location>
</feature>
<dbReference type="PANTHER" id="PTHR10192:SF5">
    <property type="entry name" value="GEPHYRIN"/>
    <property type="match status" value="1"/>
</dbReference>
<accession>A0A1H3VES1</accession>
<dbReference type="FunFam" id="2.40.340.10:FF:000003">
    <property type="entry name" value="Molybdopterin molybdenumtransferase"/>
    <property type="match status" value="1"/>
</dbReference>
<dbReference type="STRING" id="592050.SAMN05421875_10173"/>
<dbReference type="PANTHER" id="PTHR10192">
    <property type="entry name" value="MOLYBDOPTERIN BIOSYNTHESIS PROTEIN"/>
    <property type="match status" value="1"/>
</dbReference>
<keyword evidence="8" id="KW-0500">Molybdenum</keyword>
<evidence type="ECO:0000256" key="2">
    <source>
        <dbReference type="ARBA" id="ARBA00005046"/>
    </source>
</evidence>
<dbReference type="SUPFAM" id="SSF53218">
    <property type="entry name" value="Molybdenum cofactor biosynthesis proteins"/>
    <property type="match status" value="1"/>
</dbReference>